<evidence type="ECO:0000313" key="4">
    <source>
        <dbReference type="Proteomes" id="UP000015104"/>
    </source>
</evidence>
<feature type="compositionally biased region" description="Basic residues" evidence="1">
    <location>
        <begin position="123"/>
        <end position="165"/>
    </location>
</feature>
<accession>T1KBA5</accession>
<dbReference type="EnsemblMetazoa" id="tetur08g03400.1">
    <property type="protein sequence ID" value="tetur08g03400.1"/>
    <property type="gene ID" value="tetur08g03400"/>
</dbReference>
<keyword evidence="2" id="KW-0732">Signal</keyword>
<keyword evidence="4" id="KW-1185">Reference proteome</keyword>
<dbReference type="EMBL" id="CAEY01001946">
    <property type="status" value="NOT_ANNOTATED_CDS"/>
    <property type="molecule type" value="Genomic_DNA"/>
</dbReference>
<dbReference type="Proteomes" id="UP000015104">
    <property type="component" value="Unassembled WGS sequence"/>
</dbReference>
<reference evidence="3" key="2">
    <citation type="submission" date="2015-06" db="UniProtKB">
        <authorList>
            <consortium name="EnsemblMetazoa"/>
        </authorList>
    </citation>
    <scope>IDENTIFICATION</scope>
</reference>
<name>T1KBA5_TETUR</name>
<dbReference type="AlphaFoldDB" id="T1KBA5"/>
<dbReference type="HOGENOM" id="CLU_1087134_0_0_1"/>
<evidence type="ECO:0000313" key="3">
    <source>
        <dbReference type="EnsemblMetazoa" id="tetur08g03400.1"/>
    </source>
</evidence>
<feature type="signal peptide" evidence="2">
    <location>
        <begin position="1"/>
        <end position="18"/>
    </location>
</feature>
<sequence>MMLSCFILISLLVHLLDGKKYGGTNVVISDSGGCGHGWSGGCGGGKGNIIITKGGKKGKGSNIIVTGGGGCCGGDSWKSHGPWKPVIVPIKVPSYHSNWPLTNWPHTSSWVHHTLGHNNHGHDHGHHHHVKHGHHLHHSHHLPHHPPHHPPHHSPHHSHAHHAPHPHIDHHSLDLLNWDKAEPVLTHLDKHDSLLSAHTWEDNHHHLHGEPEISLDHKSLWGDWIGSSSLSAAWSKKNDFGSIDDLVEDSWNQVWR</sequence>
<feature type="region of interest" description="Disordered" evidence="1">
    <location>
        <begin position="116"/>
        <end position="168"/>
    </location>
</feature>
<reference evidence="4" key="1">
    <citation type="submission" date="2011-08" db="EMBL/GenBank/DDBJ databases">
        <authorList>
            <person name="Rombauts S."/>
        </authorList>
    </citation>
    <scope>NUCLEOTIDE SEQUENCE</scope>
    <source>
        <strain evidence="4">London</strain>
    </source>
</reference>
<protein>
    <submittedName>
        <fullName evidence="3">Uncharacterized protein</fullName>
    </submittedName>
</protein>
<proteinExistence type="predicted"/>
<feature type="chain" id="PRO_5004581209" evidence="2">
    <location>
        <begin position="19"/>
        <end position="256"/>
    </location>
</feature>
<evidence type="ECO:0000256" key="1">
    <source>
        <dbReference type="SAM" id="MobiDB-lite"/>
    </source>
</evidence>
<evidence type="ECO:0000256" key="2">
    <source>
        <dbReference type="SAM" id="SignalP"/>
    </source>
</evidence>
<organism evidence="3 4">
    <name type="scientific">Tetranychus urticae</name>
    <name type="common">Two-spotted spider mite</name>
    <dbReference type="NCBI Taxonomy" id="32264"/>
    <lineage>
        <taxon>Eukaryota</taxon>
        <taxon>Metazoa</taxon>
        <taxon>Ecdysozoa</taxon>
        <taxon>Arthropoda</taxon>
        <taxon>Chelicerata</taxon>
        <taxon>Arachnida</taxon>
        <taxon>Acari</taxon>
        <taxon>Acariformes</taxon>
        <taxon>Trombidiformes</taxon>
        <taxon>Prostigmata</taxon>
        <taxon>Eleutherengona</taxon>
        <taxon>Raphignathae</taxon>
        <taxon>Tetranychoidea</taxon>
        <taxon>Tetranychidae</taxon>
        <taxon>Tetranychus</taxon>
    </lineage>
</organism>